<dbReference type="AlphaFoldDB" id="A0A4R6MDL6"/>
<protein>
    <submittedName>
        <fullName evidence="2">Uncharacterized protein</fullName>
    </submittedName>
</protein>
<dbReference type="Proteomes" id="UP000294656">
    <property type="component" value="Unassembled WGS sequence"/>
</dbReference>
<dbReference type="EMBL" id="SNXC01000009">
    <property type="protein sequence ID" value="TDO99818.1"/>
    <property type="molecule type" value="Genomic_DNA"/>
</dbReference>
<dbReference type="RefSeq" id="WP_133502645.1">
    <property type="nucleotide sequence ID" value="NZ_SNXC01000009.1"/>
</dbReference>
<reference evidence="2 3" key="1">
    <citation type="submission" date="2019-03" db="EMBL/GenBank/DDBJ databases">
        <title>Genomic Encyclopedia of Type Strains, Phase III (KMG-III): the genomes of soil and plant-associated and newly described type strains.</title>
        <authorList>
            <person name="Whitman W."/>
        </authorList>
    </citation>
    <scope>NUCLEOTIDE SEQUENCE [LARGE SCALE GENOMIC DNA]</scope>
    <source>
        <strain evidence="2 3">CECT 7378</strain>
    </source>
</reference>
<feature type="region of interest" description="Disordered" evidence="1">
    <location>
        <begin position="75"/>
        <end position="106"/>
    </location>
</feature>
<organism evidence="2 3">
    <name type="scientific">Marinomonas balearica</name>
    <dbReference type="NCBI Taxonomy" id="491947"/>
    <lineage>
        <taxon>Bacteria</taxon>
        <taxon>Pseudomonadati</taxon>
        <taxon>Pseudomonadota</taxon>
        <taxon>Gammaproteobacteria</taxon>
        <taxon>Oceanospirillales</taxon>
        <taxon>Oceanospirillaceae</taxon>
        <taxon>Marinomonas</taxon>
    </lineage>
</organism>
<sequence length="106" mass="12429">MQFDPASIEQLDRELNQIIMLKDVAALTELDKRIRAFNSRALTAQELKANQALLQRFADTIAKAQALIREERQKAREALNQSKRKRPQVKQNISKMRRYHEVNKLE</sequence>
<proteinExistence type="predicted"/>
<evidence type="ECO:0000313" key="2">
    <source>
        <dbReference type="EMBL" id="TDO99818.1"/>
    </source>
</evidence>
<evidence type="ECO:0000313" key="3">
    <source>
        <dbReference type="Proteomes" id="UP000294656"/>
    </source>
</evidence>
<accession>A0A4R6MDL6</accession>
<name>A0A4R6MDL6_9GAMM</name>
<evidence type="ECO:0000256" key="1">
    <source>
        <dbReference type="SAM" id="MobiDB-lite"/>
    </source>
</evidence>
<gene>
    <name evidence="2" type="ORF">DFP79_0826</name>
</gene>
<comment type="caution">
    <text evidence="2">The sequence shown here is derived from an EMBL/GenBank/DDBJ whole genome shotgun (WGS) entry which is preliminary data.</text>
</comment>
<keyword evidence="3" id="KW-1185">Reference proteome</keyword>